<reference evidence="4" key="1">
    <citation type="journal article" date="2017" name="Nat. Microbiol.">
        <title>Global analysis of biosynthetic gene clusters reveals vast potential of secondary metabolite production in Penicillium species.</title>
        <authorList>
            <person name="Nielsen J.C."/>
            <person name="Grijseels S."/>
            <person name="Prigent S."/>
            <person name="Ji B."/>
            <person name="Dainat J."/>
            <person name="Nielsen K.F."/>
            <person name="Frisvad J.C."/>
            <person name="Workman M."/>
            <person name="Nielsen J."/>
        </authorList>
    </citation>
    <scope>NUCLEOTIDE SEQUENCE [LARGE SCALE GENOMIC DNA]</scope>
    <source>
        <strain evidence="4">IBT 31811</strain>
    </source>
</reference>
<keyword evidence="4" id="KW-1185">Reference proteome</keyword>
<feature type="coiled-coil region" evidence="1">
    <location>
        <begin position="102"/>
        <end position="136"/>
    </location>
</feature>
<keyword evidence="1" id="KW-0175">Coiled coil</keyword>
<evidence type="ECO:0000256" key="2">
    <source>
        <dbReference type="SAM" id="MobiDB-lite"/>
    </source>
</evidence>
<dbReference type="AlphaFoldDB" id="A0A1V6PF02"/>
<name>A0A1V6PF02_9EURO</name>
<evidence type="ECO:0000313" key="4">
    <source>
        <dbReference type="Proteomes" id="UP000191672"/>
    </source>
</evidence>
<sequence length="174" mass="19943">MARPTPYYQPRASYIGIKNSMGPGHMAPSQLAASAQQNSVRDWTQSTFRSLGLPRTQSPEETRALSEHSLQVPANKPRRAQCKRKRGRGSTNRGDEKLRAQNERLRVQHGQDKIEIRQLREQLRQQEQSRRREMEDMRKFWHDLHAEASSIVRSVDILRNAHVTSSAYGEAGAD</sequence>
<feature type="compositionally biased region" description="Basic residues" evidence="2">
    <location>
        <begin position="76"/>
        <end position="88"/>
    </location>
</feature>
<dbReference type="Proteomes" id="UP000191672">
    <property type="component" value="Unassembled WGS sequence"/>
</dbReference>
<evidence type="ECO:0000313" key="3">
    <source>
        <dbReference type="EMBL" id="OQD75565.1"/>
    </source>
</evidence>
<protein>
    <submittedName>
        <fullName evidence="3">Uncharacterized protein</fullName>
    </submittedName>
</protein>
<accession>A0A1V6PF02</accession>
<feature type="compositionally biased region" description="Polar residues" evidence="2">
    <location>
        <begin position="31"/>
        <end position="57"/>
    </location>
</feature>
<feature type="region of interest" description="Disordered" evidence="2">
    <location>
        <begin position="19"/>
        <end position="99"/>
    </location>
</feature>
<organism evidence="3 4">
    <name type="scientific">Penicillium antarcticum</name>
    <dbReference type="NCBI Taxonomy" id="416450"/>
    <lineage>
        <taxon>Eukaryota</taxon>
        <taxon>Fungi</taxon>
        <taxon>Dikarya</taxon>
        <taxon>Ascomycota</taxon>
        <taxon>Pezizomycotina</taxon>
        <taxon>Eurotiomycetes</taxon>
        <taxon>Eurotiomycetidae</taxon>
        <taxon>Eurotiales</taxon>
        <taxon>Aspergillaceae</taxon>
        <taxon>Penicillium</taxon>
    </lineage>
</organism>
<dbReference type="EMBL" id="MDYN01000150">
    <property type="protein sequence ID" value="OQD75565.1"/>
    <property type="molecule type" value="Genomic_DNA"/>
</dbReference>
<evidence type="ECO:0000256" key="1">
    <source>
        <dbReference type="SAM" id="Coils"/>
    </source>
</evidence>
<gene>
    <name evidence="3" type="ORF">PENANT_c150G04296</name>
</gene>
<proteinExistence type="predicted"/>
<comment type="caution">
    <text evidence="3">The sequence shown here is derived from an EMBL/GenBank/DDBJ whole genome shotgun (WGS) entry which is preliminary data.</text>
</comment>